<evidence type="ECO:0000256" key="1">
    <source>
        <dbReference type="SAM" id="MobiDB-lite"/>
    </source>
</evidence>
<feature type="signal peptide" evidence="2">
    <location>
        <begin position="1"/>
        <end position="20"/>
    </location>
</feature>
<comment type="caution">
    <text evidence="4">The sequence shown here is derived from an EMBL/GenBank/DDBJ whole genome shotgun (WGS) entry which is preliminary data.</text>
</comment>
<feature type="chain" id="PRO_5046202630" evidence="2">
    <location>
        <begin position="21"/>
        <end position="209"/>
    </location>
</feature>
<keyword evidence="2" id="KW-0732">Signal</keyword>
<protein>
    <submittedName>
        <fullName evidence="4">DUF3347 domain-containing protein</fullName>
    </submittedName>
</protein>
<evidence type="ECO:0000313" key="5">
    <source>
        <dbReference type="Proteomes" id="UP001549749"/>
    </source>
</evidence>
<evidence type="ECO:0000313" key="4">
    <source>
        <dbReference type="EMBL" id="MET6996805.1"/>
    </source>
</evidence>
<dbReference type="InterPro" id="IPR021782">
    <property type="entry name" value="DUF3347"/>
</dbReference>
<proteinExistence type="predicted"/>
<name>A0ABV2T2I1_9BACT</name>
<gene>
    <name evidence="4" type="ORF">ABR189_05480</name>
</gene>
<dbReference type="EMBL" id="JBEXAC010000001">
    <property type="protein sequence ID" value="MET6996805.1"/>
    <property type="molecule type" value="Genomic_DNA"/>
</dbReference>
<feature type="compositionally biased region" description="Polar residues" evidence="1">
    <location>
        <begin position="23"/>
        <end position="44"/>
    </location>
</feature>
<keyword evidence="5" id="KW-1185">Reference proteome</keyword>
<reference evidence="4 5" key="1">
    <citation type="submission" date="2024-06" db="EMBL/GenBank/DDBJ databases">
        <title>Chitinophaga defluvii sp. nov., isolated from municipal sewage.</title>
        <authorList>
            <person name="Zhang L."/>
        </authorList>
    </citation>
    <scope>NUCLEOTIDE SEQUENCE [LARGE SCALE GENOMIC DNA]</scope>
    <source>
        <strain evidence="4 5">H8</strain>
    </source>
</reference>
<organism evidence="4 5">
    <name type="scientific">Chitinophaga defluvii</name>
    <dbReference type="NCBI Taxonomy" id="3163343"/>
    <lineage>
        <taxon>Bacteria</taxon>
        <taxon>Pseudomonadati</taxon>
        <taxon>Bacteroidota</taxon>
        <taxon>Chitinophagia</taxon>
        <taxon>Chitinophagales</taxon>
        <taxon>Chitinophagaceae</taxon>
        <taxon>Chitinophaga</taxon>
    </lineage>
</organism>
<evidence type="ECO:0000256" key="2">
    <source>
        <dbReference type="SAM" id="SignalP"/>
    </source>
</evidence>
<dbReference type="Proteomes" id="UP001549749">
    <property type="component" value="Unassembled WGS sequence"/>
</dbReference>
<sequence>MKTIIAGALMVATVTFTACNSNTSQEGNAQDSTAMAGHTMTQEAASDDPAVAAIQPQFTHVDAKVAASFKTVVDEYLKIKNGLAADDASATAASGEAMVAAMSKVDLSLMTPEQSALYKENEEDLREHAEHIGKNAGDIGHQREHFAEMSADVLALVKGFGGGQVLYHDHCPMYNDNKGASWLSEVKDVKNPYFGSKMLSCGSVEGVIR</sequence>
<feature type="domain" description="DUF3347" evidence="3">
    <location>
        <begin position="72"/>
        <end position="161"/>
    </location>
</feature>
<feature type="region of interest" description="Disordered" evidence="1">
    <location>
        <begin position="23"/>
        <end position="46"/>
    </location>
</feature>
<dbReference type="PROSITE" id="PS51257">
    <property type="entry name" value="PROKAR_LIPOPROTEIN"/>
    <property type="match status" value="1"/>
</dbReference>
<dbReference type="Pfam" id="PF11827">
    <property type="entry name" value="DUF3347"/>
    <property type="match status" value="1"/>
</dbReference>
<accession>A0ABV2T2I1</accession>
<evidence type="ECO:0000259" key="3">
    <source>
        <dbReference type="Pfam" id="PF11827"/>
    </source>
</evidence>
<dbReference type="RefSeq" id="WP_354659446.1">
    <property type="nucleotide sequence ID" value="NZ_JBEXAC010000001.1"/>
</dbReference>